<name>A0A510XDS8_9GAMM</name>
<comment type="caution">
    <text evidence="2">The sequence shown here is derived from an EMBL/GenBank/DDBJ whole genome shotgun (WGS) entry which is preliminary data.</text>
</comment>
<evidence type="ECO:0000313" key="5">
    <source>
        <dbReference type="Proteomes" id="UP000651738"/>
    </source>
</evidence>
<sequence length="85" mass="9505">MLRLGLLLLILPSLALMGIYFWELAQVRDCTFGGGHWDYLDGVCREMPQPFASLLQRHPLLVNGGMLLSVLGVGLCMVGLYTKRR</sequence>
<dbReference type="EMBL" id="JAEDAF010000002">
    <property type="protein sequence ID" value="MBH8579122.1"/>
    <property type="molecule type" value="Genomic_DNA"/>
</dbReference>
<dbReference type="RefSeq" id="WP_146801949.1">
    <property type="nucleotide sequence ID" value="NZ_BJUK01000008.1"/>
</dbReference>
<dbReference type="Proteomes" id="UP000321275">
    <property type="component" value="Unassembled WGS sequence"/>
</dbReference>
<evidence type="ECO:0000313" key="4">
    <source>
        <dbReference type="Proteomes" id="UP000321275"/>
    </source>
</evidence>
<evidence type="ECO:0000313" key="3">
    <source>
        <dbReference type="EMBL" id="MBH8579122.1"/>
    </source>
</evidence>
<feature type="transmembrane region" description="Helical" evidence="1">
    <location>
        <begin position="60"/>
        <end position="81"/>
    </location>
</feature>
<evidence type="ECO:0000256" key="1">
    <source>
        <dbReference type="SAM" id="Phobius"/>
    </source>
</evidence>
<keyword evidence="1" id="KW-0472">Membrane</keyword>
<protein>
    <submittedName>
        <fullName evidence="2">Uncharacterized protein</fullName>
    </submittedName>
</protein>
<accession>A0A510XDS8</accession>
<dbReference type="AlphaFoldDB" id="A0A510XDS8"/>
<gene>
    <name evidence="2" type="ORF">HPA02_09530</name>
    <name evidence="3" type="ORF">I7V36_03355</name>
</gene>
<evidence type="ECO:0000313" key="2">
    <source>
        <dbReference type="EMBL" id="GEK46670.1"/>
    </source>
</evidence>
<keyword evidence="4" id="KW-1185">Reference proteome</keyword>
<reference evidence="2 4" key="1">
    <citation type="submission" date="2019-07" db="EMBL/GenBank/DDBJ databases">
        <title>Whole genome shotgun sequence of Halomonas pacifica NBRC 102220.</title>
        <authorList>
            <person name="Hosoyama A."/>
            <person name="Uohara A."/>
            <person name="Ohji S."/>
            <person name="Ichikawa N."/>
        </authorList>
    </citation>
    <scope>NUCLEOTIDE SEQUENCE [LARGE SCALE GENOMIC DNA]</scope>
    <source>
        <strain evidence="2 4">NBRC 102220</strain>
    </source>
</reference>
<dbReference type="EMBL" id="BJUK01000008">
    <property type="protein sequence ID" value="GEK46670.1"/>
    <property type="molecule type" value="Genomic_DNA"/>
</dbReference>
<keyword evidence="1" id="KW-1133">Transmembrane helix</keyword>
<reference evidence="3 5" key="2">
    <citation type="submission" date="2020-12" db="EMBL/GenBank/DDBJ databases">
        <title>Draft genome sequence of Halomonas pacifica strain CARE-V15.</title>
        <authorList>
            <person name="Vignesh N."/>
            <person name="Thabitha A."/>
            <person name="Saravanan R."/>
            <person name="Manigandan V."/>
        </authorList>
    </citation>
    <scope>NUCLEOTIDE SEQUENCE [LARGE SCALE GENOMIC DNA]</scope>
    <source>
        <strain evidence="3 5">CARE-V15</strain>
    </source>
</reference>
<organism evidence="2 4">
    <name type="scientific">Bisbaumannia pacifica</name>
    <dbReference type="NCBI Taxonomy" id="77098"/>
    <lineage>
        <taxon>Bacteria</taxon>
        <taxon>Pseudomonadati</taxon>
        <taxon>Pseudomonadota</taxon>
        <taxon>Gammaproteobacteria</taxon>
        <taxon>Oceanospirillales</taxon>
        <taxon>Halomonadaceae</taxon>
        <taxon>Bisbaumannia</taxon>
    </lineage>
</organism>
<proteinExistence type="predicted"/>
<keyword evidence="1" id="KW-0812">Transmembrane</keyword>
<dbReference type="OrthoDB" id="6120615at2"/>
<dbReference type="Proteomes" id="UP000651738">
    <property type="component" value="Unassembled WGS sequence"/>
</dbReference>